<keyword evidence="1" id="KW-0378">Hydrolase</keyword>
<dbReference type="Proteomes" id="UP000634136">
    <property type="component" value="Unassembled WGS sequence"/>
</dbReference>
<dbReference type="AlphaFoldDB" id="A0A834WMP8"/>
<comment type="caution">
    <text evidence="1">The sequence shown here is derived from an EMBL/GenBank/DDBJ whole genome shotgun (WGS) entry which is preliminary data.</text>
</comment>
<keyword evidence="2" id="KW-1185">Reference proteome</keyword>
<name>A0A834WMP8_9FABA</name>
<organism evidence="1 2">
    <name type="scientific">Senna tora</name>
    <dbReference type="NCBI Taxonomy" id="362788"/>
    <lineage>
        <taxon>Eukaryota</taxon>
        <taxon>Viridiplantae</taxon>
        <taxon>Streptophyta</taxon>
        <taxon>Embryophyta</taxon>
        <taxon>Tracheophyta</taxon>
        <taxon>Spermatophyta</taxon>
        <taxon>Magnoliopsida</taxon>
        <taxon>eudicotyledons</taxon>
        <taxon>Gunneridae</taxon>
        <taxon>Pentapetalae</taxon>
        <taxon>rosids</taxon>
        <taxon>fabids</taxon>
        <taxon>Fabales</taxon>
        <taxon>Fabaceae</taxon>
        <taxon>Caesalpinioideae</taxon>
        <taxon>Cassia clade</taxon>
        <taxon>Senna</taxon>
    </lineage>
</organism>
<dbReference type="GO" id="GO:0004527">
    <property type="term" value="F:exonuclease activity"/>
    <property type="evidence" value="ECO:0007669"/>
    <property type="project" value="UniProtKB-KW"/>
</dbReference>
<accession>A0A834WMP8</accession>
<sequence>MLQLSTTANIFSNLGYDRFSETNVEGKSGGEILGWNKAINCSILEVSNNWIHAESISIQRVPFMFTCLYGYPGVSEGVRLWEFLRQKCSTLNGASEFKTFMDSTTLIDLHGQGN</sequence>
<dbReference type="EMBL" id="JAAIUW010000006">
    <property type="protein sequence ID" value="KAF7826533.1"/>
    <property type="molecule type" value="Genomic_DNA"/>
</dbReference>
<keyword evidence="1" id="KW-0540">Nuclease</keyword>
<protein>
    <submittedName>
        <fullName evidence="1">Endonuclease/exonuclease/phosphatase family protein</fullName>
    </submittedName>
</protein>
<keyword evidence="1" id="KW-0255">Endonuclease</keyword>
<reference evidence="1" key="1">
    <citation type="submission" date="2020-09" db="EMBL/GenBank/DDBJ databases">
        <title>Genome-Enabled Discovery of Anthraquinone Biosynthesis in Senna tora.</title>
        <authorList>
            <person name="Kang S.-H."/>
            <person name="Pandey R.P."/>
            <person name="Lee C.-M."/>
            <person name="Sim J.-S."/>
            <person name="Jeong J.-T."/>
            <person name="Choi B.-S."/>
            <person name="Jung M."/>
            <person name="Ginzburg D."/>
            <person name="Zhao K."/>
            <person name="Won S.Y."/>
            <person name="Oh T.-J."/>
            <person name="Yu Y."/>
            <person name="Kim N.-H."/>
            <person name="Lee O.R."/>
            <person name="Lee T.-H."/>
            <person name="Bashyal P."/>
            <person name="Kim T.-S."/>
            <person name="Lee W.-H."/>
            <person name="Kawkins C."/>
            <person name="Kim C.-K."/>
            <person name="Kim J.S."/>
            <person name="Ahn B.O."/>
            <person name="Rhee S.Y."/>
            <person name="Sohng J.K."/>
        </authorList>
    </citation>
    <scope>NUCLEOTIDE SEQUENCE</scope>
    <source>
        <tissue evidence="1">Leaf</tissue>
    </source>
</reference>
<evidence type="ECO:0000313" key="1">
    <source>
        <dbReference type="EMBL" id="KAF7826533.1"/>
    </source>
</evidence>
<dbReference type="GO" id="GO:0004519">
    <property type="term" value="F:endonuclease activity"/>
    <property type="evidence" value="ECO:0007669"/>
    <property type="project" value="UniProtKB-KW"/>
</dbReference>
<evidence type="ECO:0000313" key="2">
    <source>
        <dbReference type="Proteomes" id="UP000634136"/>
    </source>
</evidence>
<proteinExistence type="predicted"/>
<keyword evidence="1" id="KW-0269">Exonuclease</keyword>
<gene>
    <name evidence="1" type="ORF">G2W53_017697</name>
</gene>